<feature type="domain" description="NusG-like N-terminal" evidence="2">
    <location>
        <begin position="10"/>
        <end position="106"/>
    </location>
</feature>
<dbReference type="SUPFAM" id="SSF50104">
    <property type="entry name" value="Translation proteins SH3-like domain"/>
    <property type="match status" value="1"/>
</dbReference>
<accession>A0A3E5BCA9</accession>
<dbReference type="InterPro" id="IPR036735">
    <property type="entry name" value="NGN_dom_sf"/>
</dbReference>
<name>A0A3E5BCA9_9BACE</name>
<dbReference type="EMBL" id="QSUL01000007">
    <property type="protein sequence ID" value="RGN35193.1"/>
    <property type="molecule type" value="Genomic_DNA"/>
</dbReference>
<dbReference type="Proteomes" id="UP000260983">
    <property type="component" value="Unassembled WGS sequence"/>
</dbReference>
<sequence>MNKSNNEEIYWYALRITYSRELALKEFLDRNNIENFIPMRYEYVMRREQRIRKLVPAIHNLIFIRATRKKIDEIKEENAILLPLRYIMDRETRQPIVIPEVQMRHFIAIAGSYDQQVIYLPPTEYSMQKGDRVRITGGVFEGVEGVFVRVKGDRRVVVSIQGVMAVATTFIHPSLIVPISEE</sequence>
<dbReference type="GO" id="GO:0006354">
    <property type="term" value="P:DNA-templated transcription elongation"/>
    <property type="evidence" value="ECO:0007669"/>
    <property type="project" value="InterPro"/>
</dbReference>
<evidence type="ECO:0000313" key="4">
    <source>
        <dbReference type="Proteomes" id="UP000260983"/>
    </source>
</evidence>
<comment type="caution">
    <text evidence="3">The sequence shown here is derived from an EMBL/GenBank/DDBJ whole genome shotgun (WGS) entry which is preliminary data.</text>
</comment>
<proteinExistence type="predicted"/>
<evidence type="ECO:0000313" key="3">
    <source>
        <dbReference type="EMBL" id="RGN35193.1"/>
    </source>
</evidence>
<organism evidence="3 4">
    <name type="scientific">Bacteroides oleiciplenus</name>
    <dbReference type="NCBI Taxonomy" id="626931"/>
    <lineage>
        <taxon>Bacteria</taxon>
        <taxon>Pseudomonadati</taxon>
        <taxon>Bacteroidota</taxon>
        <taxon>Bacteroidia</taxon>
        <taxon>Bacteroidales</taxon>
        <taxon>Bacteroidaceae</taxon>
        <taxon>Bacteroides</taxon>
    </lineage>
</organism>
<protein>
    <submittedName>
        <fullName evidence="3">UpxY family transcription antiterminator</fullName>
    </submittedName>
</protein>
<gene>
    <name evidence="3" type="ORF">DXB65_11175</name>
</gene>
<dbReference type="AlphaFoldDB" id="A0A3E5BCA9"/>
<dbReference type="SUPFAM" id="SSF82679">
    <property type="entry name" value="N-utilization substance G protein NusG, N-terminal domain"/>
    <property type="match status" value="1"/>
</dbReference>
<dbReference type="RefSeq" id="WP_044137521.1">
    <property type="nucleotide sequence ID" value="NZ_CABKRN010000001.1"/>
</dbReference>
<evidence type="ECO:0000256" key="1">
    <source>
        <dbReference type="ARBA" id="ARBA00023163"/>
    </source>
</evidence>
<dbReference type="InterPro" id="IPR006645">
    <property type="entry name" value="NGN-like_dom"/>
</dbReference>
<dbReference type="Gene3D" id="3.30.70.940">
    <property type="entry name" value="NusG, N-terminal domain"/>
    <property type="match status" value="1"/>
</dbReference>
<dbReference type="Pfam" id="PF02357">
    <property type="entry name" value="NusG"/>
    <property type="match status" value="1"/>
</dbReference>
<reference evidence="3 4" key="1">
    <citation type="submission" date="2018-08" db="EMBL/GenBank/DDBJ databases">
        <title>A genome reference for cultivated species of the human gut microbiota.</title>
        <authorList>
            <person name="Zou Y."/>
            <person name="Xue W."/>
            <person name="Luo G."/>
        </authorList>
    </citation>
    <scope>NUCLEOTIDE SEQUENCE [LARGE SCALE GENOMIC DNA]</scope>
    <source>
        <strain evidence="3 4">OM05-15BH</strain>
    </source>
</reference>
<dbReference type="InterPro" id="IPR008991">
    <property type="entry name" value="Translation_prot_SH3-like_sf"/>
</dbReference>
<keyword evidence="1" id="KW-0804">Transcription</keyword>
<dbReference type="CDD" id="cd09895">
    <property type="entry name" value="NGN_SP_UpxY"/>
    <property type="match status" value="1"/>
</dbReference>
<evidence type="ECO:0000259" key="2">
    <source>
        <dbReference type="Pfam" id="PF02357"/>
    </source>
</evidence>
<dbReference type="NCBIfam" id="NF033644">
    <property type="entry name" value="antiterm_UpxY"/>
    <property type="match status" value="1"/>
</dbReference>